<dbReference type="AlphaFoldDB" id="A0A4R0R619"/>
<dbReference type="OrthoDB" id="248120at2759"/>
<evidence type="ECO:0000313" key="5">
    <source>
        <dbReference type="Proteomes" id="UP000292702"/>
    </source>
</evidence>
<gene>
    <name evidence="4" type="ORF">EIP91_006191</name>
</gene>
<dbReference type="InterPro" id="IPR009053">
    <property type="entry name" value="Prefoldin"/>
</dbReference>
<evidence type="ECO:0000256" key="3">
    <source>
        <dbReference type="SAM" id="Coils"/>
    </source>
</evidence>
<evidence type="ECO:0000256" key="2">
    <source>
        <dbReference type="ARBA" id="ARBA00023186"/>
    </source>
</evidence>
<dbReference type="PANTHER" id="PTHR21431">
    <property type="entry name" value="PREFOLDIN SUBUNIT 6"/>
    <property type="match status" value="1"/>
</dbReference>
<keyword evidence="2" id="KW-0143">Chaperone</keyword>
<proteinExistence type="inferred from homology"/>
<name>A0A4R0R619_9APHY</name>
<dbReference type="InterPro" id="IPR002777">
    <property type="entry name" value="PFD_beta-like"/>
</dbReference>
<organism evidence="4 5">
    <name type="scientific">Steccherinum ochraceum</name>
    <dbReference type="NCBI Taxonomy" id="92696"/>
    <lineage>
        <taxon>Eukaryota</taxon>
        <taxon>Fungi</taxon>
        <taxon>Dikarya</taxon>
        <taxon>Basidiomycota</taxon>
        <taxon>Agaricomycotina</taxon>
        <taxon>Agaricomycetes</taxon>
        <taxon>Polyporales</taxon>
        <taxon>Steccherinaceae</taxon>
        <taxon>Steccherinum</taxon>
    </lineage>
</organism>
<accession>A0A4R0R619</accession>
<dbReference type="Gene3D" id="1.10.287.370">
    <property type="match status" value="1"/>
</dbReference>
<feature type="coiled-coil region" evidence="3">
    <location>
        <begin position="76"/>
        <end position="117"/>
    </location>
</feature>
<reference evidence="4 5" key="1">
    <citation type="submission" date="2018-11" db="EMBL/GenBank/DDBJ databases">
        <title>Genome assembly of Steccherinum ochraceum LE-BIN_3174, the white-rot fungus of the Steccherinaceae family (The Residual Polyporoid clade, Polyporales, Basidiomycota).</title>
        <authorList>
            <person name="Fedorova T.V."/>
            <person name="Glazunova O.A."/>
            <person name="Landesman E.O."/>
            <person name="Moiseenko K.V."/>
            <person name="Psurtseva N.V."/>
            <person name="Savinova O.S."/>
            <person name="Shakhova N.V."/>
            <person name="Tyazhelova T.V."/>
            <person name="Vasina D.V."/>
        </authorList>
    </citation>
    <scope>NUCLEOTIDE SEQUENCE [LARGE SCALE GENOMIC DNA]</scope>
    <source>
        <strain evidence="4 5">LE-BIN_3174</strain>
    </source>
</reference>
<protein>
    <submittedName>
        <fullName evidence="4">Uncharacterized protein</fullName>
    </submittedName>
</protein>
<dbReference type="GO" id="GO:0005737">
    <property type="term" value="C:cytoplasm"/>
    <property type="evidence" value="ECO:0007669"/>
    <property type="project" value="TreeGrafter"/>
</dbReference>
<evidence type="ECO:0000313" key="4">
    <source>
        <dbReference type="EMBL" id="TCD62960.1"/>
    </source>
</evidence>
<dbReference type="PANTHER" id="PTHR21431:SF0">
    <property type="entry name" value="PREFOLDIN SUBUNIT 6"/>
    <property type="match status" value="1"/>
</dbReference>
<comment type="similarity">
    <text evidence="1">Belongs to the prefoldin subunit beta family.</text>
</comment>
<keyword evidence="3" id="KW-0175">Coiled coil</keyword>
<dbReference type="GO" id="GO:0016272">
    <property type="term" value="C:prefoldin complex"/>
    <property type="evidence" value="ECO:0007669"/>
    <property type="project" value="InterPro"/>
</dbReference>
<dbReference type="Pfam" id="PF01920">
    <property type="entry name" value="Prefoldin_2"/>
    <property type="match status" value="1"/>
</dbReference>
<dbReference type="GO" id="GO:0051082">
    <property type="term" value="F:unfolded protein binding"/>
    <property type="evidence" value="ECO:0007669"/>
    <property type="project" value="InterPro"/>
</dbReference>
<dbReference type="EMBL" id="RWJN01000333">
    <property type="protein sequence ID" value="TCD62960.1"/>
    <property type="molecule type" value="Genomic_DNA"/>
</dbReference>
<dbReference type="Proteomes" id="UP000292702">
    <property type="component" value="Unassembled WGS sequence"/>
</dbReference>
<dbReference type="SUPFAM" id="SSF46579">
    <property type="entry name" value="Prefoldin"/>
    <property type="match status" value="1"/>
</dbReference>
<keyword evidence="5" id="KW-1185">Reference proteome</keyword>
<comment type="caution">
    <text evidence="4">The sequence shown here is derived from an EMBL/GenBank/DDBJ whole genome shotgun (WGS) entry which is preliminary data.</text>
</comment>
<dbReference type="GO" id="GO:0051087">
    <property type="term" value="F:protein-folding chaperone binding"/>
    <property type="evidence" value="ECO:0007669"/>
    <property type="project" value="TreeGrafter"/>
</dbReference>
<evidence type="ECO:0000256" key="1">
    <source>
        <dbReference type="ARBA" id="ARBA00008045"/>
    </source>
</evidence>
<dbReference type="GO" id="GO:0051131">
    <property type="term" value="P:chaperone-mediated protein complex assembly"/>
    <property type="evidence" value="ECO:0007669"/>
    <property type="project" value="TreeGrafter"/>
</dbReference>
<dbReference type="STRING" id="92696.A0A4R0R619"/>
<sequence>MSENLSFLQDRFRTVYAVYRRLQDDLSKAVHAQAKLQARMDEIEIVQEQIEHLSPSSLMYKEVGSSLVEFSAADVRRNILRRLEHLRLEMELVERRLADLSEKTENRKIEILQLEKKITRASRRSFHVHFSPSAVAS</sequence>
<dbReference type="GO" id="GO:0006457">
    <property type="term" value="P:protein folding"/>
    <property type="evidence" value="ECO:0007669"/>
    <property type="project" value="InterPro"/>
</dbReference>